<reference key="2">
    <citation type="submission" date="2011-08" db="EMBL/GenBank/DDBJ databases">
        <title>Genome sequence of Naumovozyma castellii.</title>
        <authorList>
            <person name="Gordon J.L."/>
            <person name="Armisen D."/>
            <person name="Proux-Wera E."/>
            <person name="OhEigeartaigh S.S."/>
            <person name="Byrne K.P."/>
            <person name="Wolfe K.H."/>
        </authorList>
    </citation>
    <scope>NUCLEOTIDE SEQUENCE</scope>
    <source>
        <strain>Type strain:CBS 4309</strain>
    </source>
</reference>
<dbReference type="STRING" id="1064592.G0VIG9"/>
<dbReference type="AlphaFoldDB" id="G0VIG9"/>
<gene>
    <name evidence="1" type="primary">NCAS0G03170</name>
    <name evidence="1" type="ordered locus">NCAS_0G03170</name>
</gene>
<proteinExistence type="predicted"/>
<name>G0VIG9_NAUCA</name>
<dbReference type="InterPro" id="IPR023214">
    <property type="entry name" value="HAD_sf"/>
</dbReference>
<dbReference type="Gene3D" id="3.40.50.1000">
    <property type="entry name" value="HAD superfamily/HAD-like"/>
    <property type="match status" value="1"/>
</dbReference>
<dbReference type="SUPFAM" id="SSF56784">
    <property type="entry name" value="HAD-like"/>
    <property type="match status" value="1"/>
</dbReference>
<accession>G0VIG9</accession>
<sequence>MKVLEHPLRTTLTHKLQPITKMKNILITDFDETITAKDTTTILAKLPYKLKPNLKPEWTHFQQNYMDACKRYKKDKNWGGAKRELPLLQIIERSNLPMCEHFHSLLESEFTYQSESSIIEMASISELERCELFKGINHSQVDEYVKQLLLEDPLLIRSGFQECIQSSIEPQDFYVISVNWSREFILKMMGLNLVDPSHVFCNNLLSSSGVYTGQFSKALLTGSDKVTALDSILKERTERGSDFANCRYWYVGDSETDLLPIFHPKVNGVILVDPRENAKKFAKISDQILGLKVKDIEMYMNPTVKYIKCIEKNKGNCVYFVKTWETLEQLFAAN</sequence>
<dbReference type="GeneID" id="96904869"/>
<dbReference type="GO" id="GO:0042131">
    <property type="term" value="F:thiamine phosphate phosphatase activity"/>
    <property type="evidence" value="ECO:0007669"/>
    <property type="project" value="EnsemblFungi"/>
</dbReference>
<dbReference type="OrthoDB" id="10255128at2759"/>
<organism evidence="1 2">
    <name type="scientific">Naumovozyma castellii</name>
    <name type="common">Yeast</name>
    <name type="synonym">Saccharomyces castellii</name>
    <dbReference type="NCBI Taxonomy" id="27288"/>
    <lineage>
        <taxon>Eukaryota</taxon>
        <taxon>Fungi</taxon>
        <taxon>Dikarya</taxon>
        <taxon>Ascomycota</taxon>
        <taxon>Saccharomycotina</taxon>
        <taxon>Saccharomycetes</taxon>
        <taxon>Saccharomycetales</taxon>
        <taxon>Saccharomycetaceae</taxon>
        <taxon>Naumovozyma</taxon>
    </lineage>
</organism>
<dbReference type="InterPro" id="IPR050849">
    <property type="entry name" value="HAD-like_hydrolase_phosphatase"/>
</dbReference>
<evidence type="ECO:0000313" key="1">
    <source>
        <dbReference type="EMBL" id="CCC71204.1"/>
    </source>
</evidence>
<dbReference type="InterPro" id="IPR036412">
    <property type="entry name" value="HAD-like_sf"/>
</dbReference>
<evidence type="ECO:0000313" key="2">
    <source>
        <dbReference type="Proteomes" id="UP000001640"/>
    </source>
</evidence>
<reference evidence="1 2" key="1">
    <citation type="journal article" date="2011" name="Proc. Natl. Acad. Sci. U.S.A.">
        <title>Evolutionary erosion of yeast sex chromosomes by mating-type switching accidents.</title>
        <authorList>
            <person name="Gordon J.L."/>
            <person name="Armisen D."/>
            <person name="Proux-Wera E."/>
            <person name="Oheigeartaigh S.S."/>
            <person name="Byrne K.P."/>
            <person name="Wolfe K.H."/>
        </authorList>
    </citation>
    <scope>NUCLEOTIDE SEQUENCE [LARGE SCALE GENOMIC DNA]</scope>
    <source>
        <strain evidence="2">ATCC 76901 / BCRC 22586 / CBS 4309 / NBRC 1992 / NRRL Y-12630</strain>
    </source>
</reference>
<dbReference type="eggNOG" id="ENOG502S7B4">
    <property type="taxonomic scope" value="Eukaryota"/>
</dbReference>
<protein>
    <submittedName>
        <fullName evidence="1">Uncharacterized protein</fullName>
    </submittedName>
</protein>
<dbReference type="PANTHER" id="PTHR28181:SF1">
    <property type="entry name" value="COLD TOLERANCE PROTEIN 1"/>
    <property type="match status" value="1"/>
</dbReference>
<dbReference type="RefSeq" id="XP_003677556.1">
    <property type="nucleotide sequence ID" value="XM_003677508.1"/>
</dbReference>
<dbReference type="PANTHER" id="PTHR28181">
    <property type="entry name" value="UPF0655 PROTEIN YCR015C"/>
    <property type="match status" value="1"/>
</dbReference>
<dbReference type="KEGG" id="ncs:NCAS_0G03170"/>
<dbReference type="OMA" id="STTDMEC"/>
<dbReference type="FunCoup" id="G0VIG9">
    <property type="interactions" value="35"/>
</dbReference>
<dbReference type="InParanoid" id="G0VIG9"/>
<dbReference type="GO" id="GO:0006817">
    <property type="term" value="P:phosphate ion transport"/>
    <property type="evidence" value="ECO:0007669"/>
    <property type="project" value="EnsemblFungi"/>
</dbReference>
<dbReference type="Proteomes" id="UP000001640">
    <property type="component" value="Chromosome 7"/>
</dbReference>
<dbReference type="EMBL" id="HE576758">
    <property type="protein sequence ID" value="CCC71204.1"/>
    <property type="molecule type" value="Genomic_DNA"/>
</dbReference>
<keyword evidence="2" id="KW-1185">Reference proteome</keyword>
<dbReference type="HOGENOM" id="CLU_056574_0_0_1"/>